<dbReference type="PANTHER" id="PTHR13939">
    <property type="entry name" value="NICOTINAMIDE-NUCLEOTIDE AMIDOHYDROLASE PNCC"/>
    <property type="match status" value="1"/>
</dbReference>
<dbReference type="InterPro" id="IPR008136">
    <property type="entry name" value="CinA_C"/>
</dbReference>
<dbReference type="InterPro" id="IPR050101">
    <property type="entry name" value="CinA"/>
</dbReference>
<dbReference type="NCBIfam" id="TIGR00200">
    <property type="entry name" value="cinA_nterm"/>
    <property type="match status" value="1"/>
</dbReference>
<comment type="caution">
    <text evidence="3">The sequence shown here is derived from an EMBL/GenBank/DDBJ whole genome shotgun (WGS) entry which is preliminary data.</text>
</comment>
<dbReference type="InterPro" id="IPR001453">
    <property type="entry name" value="MoaB/Mog_dom"/>
</dbReference>
<dbReference type="NCBIfam" id="TIGR00177">
    <property type="entry name" value="molyb_syn"/>
    <property type="match status" value="1"/>
</dbReference>
<protein>
    <recommendedName>
        <fullName evidence="1">Putative competence-damage inducible protein</fullName>
    </recommendedName>
</protein>
<organism evidence="3 4">
    <name type="scientific">Clostridium simiarum</name>
    <dbReference type="NCBI Taxonomy" id="2841506"/>
    <lineage>
        <taxon>Bacteria</taxon>
        <taxon>Bacillati</taxon>
        <taxon>Bacillota</taxon>
        <taxon>Clostridia</taxon>
        <taxon>Eubacteriales</taxon>
        <taxon>Clostridiaceae</taxon>
        <taxon>Clostridium</taxon>
    </lineage>
</organism>
<gene>
    <name evidence="1" type="primary">cinA</name>
    <name evidence="3" type="ORF">KQI89_17230</name>
</gene>
<proteinExistence type="inferred from homology"/>
<dbReference type="Pfam" id="PF00994">
    <property type="entry name" value="MoCF_biosynth"/>
    <property type="match status" value="1"/>
</dbReference>
<dbReference type="PIRSF" id="PIRSF006728">
    <property type="entry name" value="CinA"/>
    <property type="match status" value="1"/>
</dbReference>
<dbReference type="Proteomes" id="UP000736583">
    <property type="component" value="Unassembled WGS sequence"/>
</dbReference>
<dbReference type="SMART" id="SM00852">
    <property type="entry name" value="MoCF_biosynth"/>
    <property type="match status" value="1"/>
</dbReference>
<sequence>MKAEIIAVGTELLLGDILNTNAQFLSKELAALGVEVYHQTVIGDNEDRLLDAFKEAFKRCDMVITSGGLGPTQDDITKEIAAKFLGKELTLNEEALKDIENYFNITGRKMSESNKKQAYFPKEDIILKNNNGTAPGAIMKGKNGEIIIVLPGPPREIIPMFKEGVVPFLKTITDSTLYSKVIRLFGIGESSMAEEIKDILESRNNPTVAPYAKEMDVTLRITAKAKDEEEARDIIKPVENKIKERLGEYIYGEGEDTLEEVVARKLLQKRLTIAVAESCTGGMIASKLVNYPGVSEVFMEGVVTYSNKSKVENLGVKVETLEKYGAVSEETAREMAEGIVKKAGVDIGISSTGIAGPDGGTEEKPVGLVYIGICIRGKSMVKKLNIPGNRERVRARTTMEALNWVRLELNKL</sequence>
<dbReference type="NCBIfam" id="TIGR00199">
    <property type="entry name" value="PncC_domain"/>
    <property type="match status" value="1"/>
</dbReference>
<dbReference type="NCBIfam" id="NF001813">
    <property type="entry name" value="PRK00549.1"/>
    <property type="match status" value="1"/>
</dbReference>
<dbReference type="HAMAP" id="MF_00226_B">
    <property type="entry name" value="CinA_B"/>
    <property type="match status" value="1"/>
</dbReference>
<evidence type="ECO:0000313" key="3">
    <source>
        <dbReference type="EMBL" id="MBU5593484.1"/>
    </source>
</evidence>
<reference evidence="3 4" key="1">
    <citation type="submission" date="2021-06" db="EMBL/GenBank/DDBJ databases">
        <authorList>
            <person name="Sun Q."/>
            <person name="Li D."/>
        </authorList>
    </citation>
    <scope>NUCLEOTIDE SEQUENCE [LARGE SCALE GENOMIC DNA]</scope>
    <source>
        <strain evidence="3 4">MSJ-4</strain>
    </source>
</reference>
<dbReference type="InterPro" id="IPR008135">
    <property type="entry name" value="Competence-induced_CinA"/>
</dbReference>
<evidence type="ECO:0000256" key="1">
    <source>
        <dbReference type="HAMAP-Rule" id="MF_00226"/>
    </source>
</evidence>
<accession>A0ABS6F6J1</accession>
<evidence type="ECO:0000259" key="2">
    <source>
        <dbReference type="SMART" id="SM00852"/>
    </source>
</evidence>
<feature type="domain" description="MoaB/Mog" evidence="2">
    <location>
        <begin position="4"/>
        <end position="172"/>
    </location>
</feature>
<name>A0ABS6F6J1_9CLOT</name>
<dbReference type="PANTHER" id="PTHR13939:SF0">
    <property type="entry name" value="NMN AMIDOHYDROLASE-LIKE PROTEIN YFAY"/>
    <property type="match status" value="1"/>
</dbReference>
<comment type="similarity">
    <text evidence="1">Belongs to the CinA family.</text>
</comment>
<dbReference type="RefSeq" id="WP_216458126.1">
    <property type="nucleotide sequence ID" value="NZ_JAHLQL010000013.1"/>
</dbReference>
<dbReference type="Pfam" id="PF18146">
    <property type="entry name" value="CinA_KH"/>
    <property type="match status" value="1"/>
</dbReference>
<dbReference type="EMBL" id="JAHLQL010000013">
    <property type="protein sequence ID" value="MBU5593484.1"/>
    <property type="molecule type" value="Genomic_DNA"/>
</dbReference>
<dbReference type="Pfam" id="PF02464">
    <property type="entry name" value="CinA"/>
    <property type="match status" value="1"/>
</dbReference>
<dbReference type="InterPro" id="IPR041424">
    <property type="entry name" value="CinA_KH"/>
</dbReference>
<dbReference type="CDD" id="cd00885">
    <property type="entry name" value="cinA"/>
    <property type="match status" value="1"/>
</dbReference>
<evidence type="ECO:0000313" key="4">
    <source>
        <dbReference type="Proteomes" id="UP000736583"/>
    </source>
</evidence>
<keyword evidence="4" id="KW-1185">Reference proteome</keyword>